<comment type="caution">
    <text evidence="1">The sequence shown here is derived from an EMBL/GenBank/DDBJ whole genome shotgun (WGS) entry which is preliminary data.</text>
</comment>
<evidence type="ECO:0008006" key="3">
    <source>
        <dbReference type="Google" id="ProtNLM"/>
    </source>
</evidence>
<dbReference type="InterPro" id="IPR032675">
    <property type="entry name" value="LRR_dom_sf"/>
</dbReference>
<name>A0AAJ0MFW3_9PEZI</name>
<keyword evidence="2" id="KW-1185">Reference proteome</keyword>
<reference evidence="1" key="2">
    <citation type="submission" date="2023-06" db="EMBL/GenBank/DDBJ databases">
        <authorList>
            <consortium name="Lawrence Berkeley National Laboratory"/>
            <person name="Haridas S."/>
            <person name="Hensen N."/>
            <person name="Bonometti L."/>
            <person name="Westerberg I."/>
            <person name="Brannstrom I.O."/>
            <person name="Guillou S."/>
            <person name="Cros-Aarteil S."/>
            <person name="Calhoun S."/>
            <person name="Kuo A."/>
            <person name="Mondo S."/>
            <person name="Pangilinan J."/>
            <person name="Riley R."/>
            <person name="Labutti K."/>
            <person name="Andreopoulos B."/>
            <person name="Lipzen A."/>
            <person name="Chen C."/>
            <person name="Yanf M."/>
            <person name="Daum C."/>
            <person name="Ng V."/>
            <person name="Clum A."/>
            <person name="Steindorff A."/>
            <person name="Ohm R."/>
            <person name="Martin F."/>
            <person name="Silar P."/>
            <person name="Natvig D."/>
            <person name="Lalanne C."/>
            <person name="Gautier V."/>
            <person name="Ament-Velasquez S.L."/>
            <person name="Kruys A."/>
            <person name="Hutchinson M.I."/>
            <person name="Powell A.J."/>
            <person name="Barry K."/>
            <person name="Miller A.N."/>
            <person name="Grigoriev I.V."/>
            <person name="Debuchy R."/>
            <person name="Gladieux P."/>
            <person name="Thoren M.H."/>
            <person name="Johannesson H."/>
        </authorList>
    </citation>
    <scope>NUCLEOTIDE SEQUENCE</scope>
    <source>
        <strain evidence="1">CBS 955.72</strain>
    </source>
</reference>
<evidence type="ECO:0000313" key="1">
    <source>
        <dbReference type="EMBL" id="KAK3356863.1"/>
    </source>
</evidence>
<organism evidence="1 2">
    <name type="scientific">Lasiosphaeria hispida</name>
    <dbReference type="NCBI Taxonomy" id="260671"/>
    <lineage>
        <taxon>Eukaryota</taxon>
        <taxon>Fungi</taxon>
        <taxon>Dikarya</taxon>
        <taxon>Ascomycota</taxon>
        <taxon>Pezizomycotina</taxon>
        <taxon>Sordariomycetes</taxon>
        <taxon>Sordariomycetidae</taxon>
        <taxon>Sordariales</taxon>
        <taxon>Lasiosphaeriaceae</taxon>
        <taxon>Lasiosphaeria</taxon>
    </lineage>
</organism>
<dbReference type="Proteomes" id="UP001275084">
    <property type="component" value="Unassembled WGS sequence"/>
</dbReference>
<evidence type="ECO:0000313" key="2">
    <source>
        <dbReference type="Proteomes" id="UP001275084"/>
    </source>
</evidence>
<sequence length="351" mass="39241">MSAANRLPAELIDEIVSFSCACALRRPNPDKNLHRWSGWSDLSTLWSLCLTSRQFNNIATRHLYHCPSGDRGVATWWLLARTLIACPDIATHVKGLYMDAFDDLGGSELPHDISTLYSSGQLVRAEGTPGEDHSWLLSRLMLGESAACLDLMTALCPNLETLDAVLDMELDNITFTRPQLFTFCPPKSMQALTSLTVSPKNTEDGMGLEEIEDLLKAAPNLTTIRCYDLKSCSDRLALTLGRVTSLDLRSSAIDDDSLANILCTFPNLETFAYQSGPTVYEIPFFLWDIKDILLRYALKLKTFTLDLAADEINWGFGDGREYCDEDWDDLKKALGQGGIALDYEWRASRQF</sequence>
<reference evidence="1" key="1">
    <citation type="journal article" date="2023" name="Mol. Phylogenet. Evol.">
        <title>Genome-scale phylogeny and comparative genomics of the fungal order Sordariales.</title>
        <authorList>
            <person name="Hensen N."/>
            <person name="Bonometti L."/>
            <person name="Westerberg I."/>
            <person name="Brannstrom I.O."/>
            <person name="Guillou S."/>
            <person name="Cros-Aarteil S."/>
            <person name="Calhoun S."/>
            <person name="Haridas S."/>
            <person name="Kuo A."/>
            <person name="Mondo S."/>
            <person name="Pangilinan J."/>
            <person name="Riley R."/>
            <person name="LaButti K."/>
            <person name="Andreopoulos B."/>
            <person name="Lipzen A."/>
            <person name="Chen C."/>
            <person name="Yan M."/>
            <person name="Daum C."/>
            <person name="Ng V."/>
            <person name="Clum A."/>
            <person name="Steindorff A."/>
            <person name="Ohm R.A."/>
            <person name="Martin F."/>
            <person name="Silar P."/>
            <person name="Natvig D.O."/>
            <person name="Lalanne C."/>
            <person name="Gautier V."/>
            <person name="Ament-Velasquez S.L."/>
            <person name="Kruys A."/>
            <person name="Hutchinson M.I."/>
            <person name="Powell A.J."/>
            <person name="Barry K."/>
            <person name="Miller A.N."/>
            <person name="Grigoriev I.V."/>
            <person name="Debuchy R."/>
            <person name="Gladieux P."/>
            <person name="Hiltunen Thoren M."/>
            <person name="Johannesson H."/>
        </authorList>
    </citation>
    <scope>NUCLEOTIDE SEQUENCE</scope>
    <source>
        <strain evidence="1">CBS 955.72</strain>
    </source>
</reference>
<gene>
    <name evidence="1" type="ORF">B0T25DRAFT_537592</name>
</gene>
<accession>A0AAJ0MFW3</accession>
<proteinExistence type="predicted"/>
<dbReference type="SUPFAM" id="SSF52047">
    <property type="entry name" value="RNI-like"/>
    <property type="match status" value="1"/>
</dbReference>
<dbReference type="AlphaFoldDB" id="A0AAJ0MFW3"/>
<protein>
    <recommendedName>
        <fullName evidence="3">F-box domain-containing protein</fullName>
    </recommendedName>
</protein>
<dbReference type="Gene3D" id="3.80.10.10">
    <property type="entry name" value="Ribonuclease Inhibitor"/>
    <property type="match status" value="1"/>
</dbReference>
<dbReference type="EMBL" id="JAUIQD010000003">
    <property type="protein sequence ID" value="KAK3356863.1"/>
    <property type="molecule type" value="Genomic_DNA"/>
</dbReference>